<comment type="caution">
    <text evidence="1">The sequence shown here is derived from an EMBL/GenBank/DDBJ whole genome shotgun (WGS) entry which is preliminary data.</text>
</comment>
<evidence type="ECO:0000313" key="2">
    <source>
        <dbReference type="Proteomes" id="UP001499910"/>
    </source>
</evidence>
<dbReference type="Proteomes" id="UP001499910">
    <property type="component" value="Unassembled WGS sequence"/>
</dbReference>
<name>A0ABP9L3C7_9RHOB</name>
<evidence type="ECO:0008006" key="3">
    <source>
        <dbReference type="Google" id="ProtNLM"/>
    </source>
</evidence>
<evidence type="ECO:0000313" key="1">
    <source>
        <dbReference type="EMBL" id="GAA5068609.1"/>
    </source>
</evidence>
<organism evidence="1 2">
    <name type="scientific">[Roseibacterium] beibuensis</name>
    <dbReference type="NCBI Taxonomy" id="1193142"/>
    <lineage>
        <taxon>Bacteria</taxon>
        <taxon>Pseudomonadati</taxon>
        <taxon>Pseudomonadota</taxon>
        <taxon>Alphaproteobacteria</taxon>
        <taxon>Rhodobacterales</taxon>
        <taxon>Roseobacteraceae</taxon>
        <taxon>Roseicyclus</taxon>
    </lineage>
</organism>
<proteinExistence type="predicted"/>
<dbReference type="RefSeq" id="WP_259547466.1">
    <property type="nucleotide sequence ID" value="NZ_BAABHW010000001.1"/>
</dbReference>
<protein>
    <recommendedName>
        <fullName evidence="3">Tetratricopeptide repeat protein</fullName>
    </recommendedName>
</protein>
<sequence length="90" mass="9393">MSLAPEAWLPDGGPVPPDPARAALDAALLTAHAMNDRDALIRLYAEAAEISDGTAAAFYLTHAFVFALEAGDPRAPVLRAKLVEIGADIP</sequence>
<reference evidence="2" key="1">
    <citation type="journal article" date="2019" name="Int. J. Syst. Evol. Microbiol.">
        <title>The Global Catalogue of Microorganisms (GCM) 10K type strain sequencing project: providing services to taxonomists for standard genome sequencing and annotation.</title>
        <authorList>
            <consortium name="The Broad Institute Genomics Platform"/>
            <consortium name="The Broad Institute Genome Sequencing Center for Infectious Disease"/>
            <person name="Wu L."/>
            <person name="Ma J."/>
        </authorList>
    </citation>
    <scope>NUCLEOTIDE SEQUENCE [LARGE SCALE GENOMIC DNA]</scope>
    <source>
        <strain evidence="2">JCM 18015</strain>
    </source>
</reference>
<dbReference type="EMBL" id="BAABHW010000001">
    <property type="protein sequence ID" value="GAA5068609.1"/>
    <property type="molecule type" value="Genomic_DNA"/>
</dbReference>
<gene>
    <name evidence="1" type="ORF">GCM10023209_09420</name>
</gene>
<accession>A0ABP9L3C7</accession>
<keyword evidence="2" id="KW-1185">Reference proteome</keyword>